<dbReference type="InterPro" id="IPR007813">
    <property type="entry name" value="PilN"/>
</dbReference>
<proteinExistence type="predicted"/>
<evidence type="ECO:0000313" key="2">
    <source>
        <dbReference type="Proteomes" id="UP000809349"/>
    </source>
</evidence>
<dbReference type="Proteomes" id="UP000809349">
    <property type="component" value="Unassembled WGS sequence"/>
</dbReference>
<gene>
    <name evidence="1" type="ORF">I4X03_006235</name>
</gene>
<dbReference type="RefSeq" id="WP_223467184.1">
    <property type="nucleotide sequence ID" value="NZ_JAFBIL020000002.1"/>
</dbReference>
<sequence length="180" mass="19486">MKPVRIDFAPPSFARTVYRTPLAAWMLAAFALLLCLGAAWAGASLMERQRGHERQLAALQARAAVPLAAPVAAAAPISETQASAVNAAVMQLNLPWRALQDAVAAATPAGVALLALEPDARKRSLRISAEARTSDEMIEYVARLKREELFSDVALTHHEINDQDPNRPIRFELDAAWSAP</sequence>
<dbReference type="Pfam" id="PF05137">
    <property type="entry name" value="PilN"/>
    <property type="match status" value="1"/>
</dbReference>
<comment type="caution">
    <text evidence="1">The sequence shown here is derived from an EMBL/GenBank/DDBJ whole genome shotgun (WGS) entry which is preliminary data.</text>
</comment>
<reference evidence="1 2" key="1">
    <citation type="submission" date="2021-08" db="EMBL/GenBank/DDBJ databases">
        <title>Massilia sp. R798.</title>
        <authorList>
            <person name="Baek J.H."/>
            <person name="Jung H.S."/>
            <person name="Kim K.R."/>
            <person name="Jeon C.O."/>
        </authorList>
    </citation>
    <scope>NUCLEOTIDE SEQUENCE [LARGE SCALE GENOMIC DNA]</scope>
    <source>
        <strain evidence="1 2">R798</strain>
    </source>
</reference>
<name>A0ABS7SNH4_9BURK</name>
<dbReference type="EMBL" id="JAFBIL020000002">
    <property type="protein sequence ID" value="MBZ2206853.1"/>
    <property type="molecule type" value="Genomic_DNA"/>
</dbReference>
<accession>A0ABS7SNH4</accession>
<organism evidence="1 2">
    <name type="scientific">Massilia soli</name>
    <dbReference type="NCBI Taxonomy" id="2792854"/>
    <lineage>
        <taxon>Bacteria</taxon>
        <taxon>Pseudomonadati</taxon>
        <taxon>Pseudomonadota</taxon>
        <taxon>Betaproteobacteria</taxon>
        <taxon>Burkholderiales</taxon>
        <taxon>Oxalobacteraceae</taxon>
        <taxon>Telluria group</taxon>
        <taxon>Massilia</taxon>
    </lineage>
</organism>
<protein>
    <submittedName>
        <fullName evidence="1">PilN domain-containing protein</fullName>
    </submittedName>
</protein>
<evidence type="ECO:0000313" key="1">
    <source>
        <dbReference type="EMBL" id="MBZ2206853.1"/>
    </source>
</evidence>
<keyword evidence="2" id="KW-1185">Reference proteome</keyword>